<feature type="domain" description="C2H2-type" evidence="13">
    <location>
        <begin position="242"/>
        <end position="269"/>
    </location>
</feature>
<feature type="domain" description="C2H2-type" evidence="13">
    <location>
        <begin position="543"/>
        <end position="568"/>
    </location>
</feature>
<organism evidence="14 15">
    <name type="scientific">Loa loa</name>
    <name type="common">Eye worm</name>
    <name type="synonym">Filaria loa</name>
    <dbReference type="NCBI Taxonomy" id="7209"/>
    <lineage>
        <taxon>Eukaryota</taxon>
        <taxon>Metazoa</taxon>
        <taxon>Ecdysozoa</taxon>
        <taxon>Nematoda</taxon>
        <taxon>Chromadorea</taxon>
        <taxon>Rhabditida</taxon>
        <taxon>Spirurina</taxon>
        <taxon>Spiruromorpha</taxon>
        <taxon>Filarioidea</taxon>
        <taxon>Onchocercidae</taxon>
        <taxon>Loa</taxon>
    </lineage>
</organism>
<dbReference type="GO" id="GO:0000978">
    <property type="term" value="F:RNA polymerase II cis-regulatory region sequence-specific DNA binding"/>
    <property type="evidence" value="ECO:0007669"/>
    <property type="project" value="TreeGrafter"/>
</dbReference>
<feature type="domain" description="C2H2-type" evidence="13">
    <location>
        <begin position="270"/>
        <end position="297"/>
    </location>
</feature>
<evidence type="ECO:0000256" key="1">
    <source>
        <dbReference type="ARBA" id="ARBA00003767"/>
    </source>
</evidence>
<keyword evidence="11" id="KW-0539">Nucleus</keyword>
<dbReference type="InterPro" id="IPR013087">
    <property type="entry name" value="Znf_C2H2_type"/>
</dbReference>
<reference evidence="15" key="2">
    <citation type="submission" date="2016-11" db="UniProtKB">
        <authorList>
            <consortium name="WormBaseParasite"/>
        </authorList>
    </citation>
    <scope>IDENTIFICATION</scope>
</reference>
<proteinExistence type="inferred from homology"/>
<dbReference type="FunFam" id="3.30.160.60:FF:000450">
    <property type="entry name" value="PR domain zinc finger protein 14"/>
    <property type="match status" value="1"/>
</dbReference>
<dbReference type="Proteomes" id="UP000095285">
    <property type="component" value="Unassembled WGS sequence"/>
</dbReference>
<dbReference type="PANTHER" id="PTHR23235">
    <property type="entry name" value="KRUEPPEL-LIKE TRANSCRIPTION FACTOR"/>
    <property type="match status" value="1"/>
</dbReference>
<evidence type="ECO:0000259" key="13">
    <source>
        <dbReference type="PROSITE" id="PS50157"/>
    </source>
</evidence>
<dbReference type="Gene3D" id="3.30.160.60">
    <property type="entry name" value="Classic Zinc Finger"/>
    <property type="match status" value="7"/>
</dbReference>
<accession>A0A1I7W1U1</accession>
<dbReference type="SUPFAM" id="SSF57667">
    <property type="entry name" value="beta-beta-alpha zinc fingers"/>
    <property type="match status" value="4"/>
</dbReference>
<evidence type="ECO:0000256" key="12">
    <source>
        <dbReference type="PROSITE-ProRule" id="PRU00042"/>
    </source>
</evidence>
<evidence type="ECO:0000313" key="14">
    <source>
        <dbReference type="Proteomes" id="UP000095285"/>
    </source>
</evidence>
<comment type="function">
    <text evidence="1">May be involved in transcriptional regulation.</text>
</comment>
<dbReference type="GO" id="GO:0005634">
    <property type="term" value="C:nucleus"/>
    <property type="evidence" value="ECO:0007669"/>
    <property type="project" value="UniProtKB-SubCell"/>
</dbReference>
<name>A0A1I7W1U1_LOALO</name>
<dbReference type="FunFam" id="3.30.160.60:FF:000624">
    <property type="entry name" value="zinc finger protein 697"/>
    <property type="match status" value="1"/>
</dbReference>
<protein>
    <submittedName>
        <fullName evidence="15">Zinc finger protein</fullName>
    </submittedName>
</protein>
<comment type="subcellular location">
    <subcellularLocation>
        <location evidence="2">Nucleus</location>
    </subcellularLocation>
</comment>
<comment type="similarity">
    <text evidence="3">Belongs to the krueppel C2H2-type zinc-finger protein family.</text>
</comment>
<dbReference type="FunFam" id="3.30.160.60:FF:000512">
    <property type="entry name" value="zinc finger protein 197 isoform X1"/>
    <property type="match status" value="1"/>
</dbReference>
<evidence type="ECO:0000256" key="4">
    <source>
        <dbReference type="ARBA" id="ARBA00022723"/>
    </source>
</evidence>
<evidence type="ECO:0000256" key="9">
    <source>
        <dbReference type="ARBA" id="ARBA00023125"/>
    </source>
</evidence>
<dbReference type="InterPro" id="IPR036236">
    <property type="entry name" value="Znf_C2H2_sf"/>
</dbReference>
<evidence type="ECO:0000256" key="10">
    <source>
        <dbReference type="ARBA" id="ARBA00023163"/>
    </source>
</evidence>
<evidence type="ECO:0000256" key="6">
    <source>
        <dbReference type="ARBA" id="ARBA00022771"/>
    </source>
</evidence>
<keyword evidence="4" id="KW-0479">Metal-binding</keyword>
<dbReference type="FunFam" id="3.30.160.60:FF:000097">
    <property type="entry name" value="Zinc finger protein"/>
    <property type="match status" value="1"/>
</dbReference>
<dbReference type="WBParaSite" id="EN70_8714">
    <property type="protein sequence ID" value="EN70_8714"/>
    <property type="gene ID" value="EN70_8714"/>
</dbReference>
<reference evidence="14" key="1">
    <citation type="submission" date="2012-04" db="EMBL/GenBank/DDBJ databases">
        <title>The Genome Sequence of Loa loa.</title>
        <authorList>
            <consortium name="The Broad Institute Genome Sequencing Platform"/>
            <consortium name="Broad Institute Genome Sequencing Center for Infectious Disease"/>
            <person name="Nutman T.B."/>
            <person name="Fink D.L."/>
            <person name="Russ C."/>
            <person name="Young S."/>
            <person name="Zeng Q."/>
            <person name="Gargeya S."/>
            <person name="Alvarado L."/>
            <person name="Berlin A."/>
            <person name="Chapman S.B."/>
            <person name="Chen Z."/>
            <person name="Freedman E."/>
            <person name="Gellesch M."/>
            <person name="Goldberg J."/>
            <person name="Griggs A."/>
            <person name="Gujja S."/>
            <person name="Heilman E.R."/>
            <person name="Heiman D."/>
            <person name="Howarth C."/>
            <person name="Mehta T."/>
            <person name="Neiman D."/>
            <person name="Pearson M."/>
            <person name="Roberts A."/>
            <person name="Saif S."/>
            <person name="Shea T."/>
            <person name="Shenoy N."/>
            <person name="Sisk P."/>
            <person name="Stolte C."/>
            <person name="Sykes S."/>
            <person name="White J."/>
            <person name="Yandava C."/>
            <person name="Haas B."/>
            <person name="Henn M.R."/>
            <person name="Nusbaum C."/>
            <person name="Birren B."/>
        </authorList>
    </citation>
    <scope>NUCLEOTIDE SEQUENCE [LARGE SCALE GENOMIC DNA]</scope>
</reference>
<dbReference type="eggNOG" id="KOG1721">
    <property type="taxonomic scope" value="Eukaryota"/>
</dbReference>
<keyword evidence="7" id="KW-0862">Zinc</keyword>
<evidence type="ECO:0000256" key="7">
    <source>
        <dbReference type="ARBA" id="ARBA00022833"/>
    </source>
</evidence>
<dbReference type="SMART" id="SM00355">
    <property type="entry name" value="ZnF_C2H2"/>
    <property type="match status" value="7"/>
</dbReference>
<feature type="domain" description="C2H2-type" evidence="13">
    <location>
        <begin position="186"/>
        <end position="213"/>
    </location>
</feature>
<keyword evidence="6 12" id="KW-0863">Zinc-finger</keyword>
<keyword evidence="14" id="KW-1185">Reference proteome</keyword>
<keyword evidence="5" id="KW-0677">Repeat</keyword>
<sequence length="568" mass="65766">MRFKKFYATVSELARNYSHQNAFHLLHRLPHPTELHSNHPQFEIDDFIKFEEPQTEPLDLSMTRMIEKRIGPSDLSLQREPLDLSMSRTHMGIHKFEEPQTELLDLSMTRMIERRIGPSDLSAPEISGGQVELSEIDQNDARPLNLSVQEVSKEQTNTGIEPKTLSLQKEISRLEEHTTNTPKTSFKCKTCGKGFARSSDMKKHVRIHTGDRPFKCEICGKDFRRLWDLRLHKRTHTGDKPYKCETCWMGFAHSSNMRAHMKTHTGDKSYKCRTCEKNFAQSSGLSRHMRTHSGYRYTWLATPIKISIYIRDPLPIAYRSGWVDSIHLKKFYATVSELARNYSHQNAFHLLHLLPHPTELHSNHPQFEIDDFIKFEEPQTEPLDLSMSRTHMGIHKFEEPQTEPLDLSMTRMIERRIGPSDLSAPEISGGQVELSEIDQNDARPLNLSVQEVSKEQTNTGIEPKTLSLQKETLRLEKHTTNTPKKSFKCKTCGKGFAKPSDMKKHVRIHTGDQPYKCETCGKGFAQSSNMYTHVRTHTGDRPHECETCGKNFTRSSDRNRHMRIHRRR</sequence>
<evidence type="ECO:0000256" key="5">
    <source>
        <dbReference type="ARBA" id="ARBA00022737"/>
    </source>
</evidence>
<keyword evidence="9" id="KW-0238">DNA-binding</keyword>
<dbReference type="PANTHER" id="PTHR23235:SF120">
    <property type="entry name" value="KRUPPEL-LIKE FACTOR 15"/>
    <property type="match status" value="1"/>
</dbReference>
<keyword evidence="10" id="KW-0804">Transcription</keyword>
<dbReference type="GO" id="GO:0000981">
    <property type="term" value="F:DNA-binding transcription factor activity, RNA polymerase II-specific"/>
    <property type="evidence" value="ECO:0007669"/>
    <property type="project" value="TreeGrafter"/>
</dbReference>
<dbReference type="GO" id="GO:0008270">
    <property type="term" value="F:zinc ion binding"/>
    <property type="evidence" value="ECO:0007669"/>
    <property type="project" value="UniProtKB-KW"/>
</dbReference>
<evidence type="ECO:0000256" key="2">
    <source>
        <dbReference type="ARBA" id="ARBA00004123"/>
    </source>
</evidence>
<evidence type="ECO:0000256" key="11">
    <source>
        <dbReference type="ARBA" id="ARBA00023242"/>
    </source>
</evidence>
<feature type="domain" description="C2H2-type" evidence="13">
    <location>
        <begin position="487"/>
        <end position="514"/>
    </location>
</feature>
<dbReference type="FunFam" id="3.30.160.60:FF:000608">
    <property type="entry name" value="zinc finger protein 286A isoform X1"/>
    <property type="match status" value="1"/>
</dbReference>
<feature type="domain" description="C2H2-type" evidence="13">
    <location>
        <begin position="214"/>
        <end position="241"/>
    </location>
</feature>
<evidence type="ECO:0000313" key="15">
    <source>
        <dbReference type="WBParaSite" id="EN70_8714"/>
    </source>
</evidence>
<evidence type="ECO:0000256" key="3">
    <source>
        <dbReference type="ARBA" id="ARBA00006991"/>
    </source>
</evidence>
<dbReference type="PROSITE" id="PS00028">
    <property type="entry name" value="ZINC_FINGER_C2H2_1"/>
    <property type="match status" value="7"/>
</dbReference>
<dbReference type="FunFam" id="3.30.160.60:FF:000226">
    <property type="entry name" value="Zinc finger protein 236 variant"/>
    <property type="match status" value="1"/>
</dbReference>
<dbReference type="PROSITE" id="PS50157">
    <property type="entry name" value="ZINC_FINGER_C2H2_2"/>
    <property type="match status" value="7"/>
</dbReference>
<dbReference type="Pfam" id="PF00096">
    <property type="entry name" value="zf-C2H2"/>
    <property type="match status" value="7"/>
</dbReference>
<dbReference type="AlphaFoldDB" id="A0A1I7W1U1"/>
<feature type="domain" description="C2H2-type" evidence="13">
    <location>
        <begin position="515"/>
        <end position="542"/>
    </location>
</feature>
<evidence type="ECO:0000256" key="8">
    <source>
        <dbReference type="ARBA" id="ARBA00023015"/>
    </source>
</evidence>
<keyword evidence="8" id="KW-0805">Transcription regulation</keyword>
<dbReference type="FunFam" id="3.30.160.60:FF:000325">
    <property type="entry name" value="ZFP90 zinc finger protein"/>
    <property type="match status" value="1"/>
</dbReference>